<proteinExistence type="predicted"/>
<feature type="signal peptide" evidence="2">
    <location>
        <begin position="1"/>
        <end position="21"/>
    </location>
</feature>
<dbReference type="RefSeq" id="WP_139232619.1">
    <property type="nucleotide sequence ID" value="NZ_FPCK01000004.1"/>
</dbReference>
<gene>
    <name evidence="3" type="ORF">SAMN05216456_3443</name>
</gene>
<name>A0A1I7NUU6_9HYPH</name>
<evidence type="ECO:0000313" key="3">
    <source>
        <dbReference type="EMBL" id="SFV38446.1"/>
    </source>
</evidence>
<keyword evidence="4" id="KW-1185">Reference proteome</keyword>
<evidence type="ECO:0000256" key="2">
    <source>
        <dbReference type="SAM" id="SignalP"/>
    </source>
</evidence>
<accession>A0A1I7NUU6</accession>
<reference evidence="3 4" key="1">
    <citation type="submission" date="2016-10" db="EMBL/GenBank/DDBJ databases">
        <authorList>
            <person name="de Groot N.N."/>
        </authorList>
    </citation>
    <scope>NUCLEOTIDE SEQUENCE [LARGE SCALE GENOMIC DNA]</scope>
    <source>
        <strain evidence="3 4">IPL20</strain>
    </source>
</reference>
<evidence type="ECO:0000313" key="4">
    <source>
        <dbReference type="Proteomes" id="UP000199074"/>
    </source>
</evidence>
<dbReference type="AlphaFoldDB" id="A0A1I7NUU6"/>
<evidence type="ECO:0000256" key="1">
    <source>
        <dbReference type="SAM" id="MobiDB-lite"/>
    </source>
</evidence>
<dbReference type="EMBL" id="FPCK01000004">
    <property type="protein sequence ID" value="SFV38446.1"/>
    <property type="molecule type" value="Genomic_DNA"/>
</dbReference>
<sequence length="82" mass="8772">MMKAMVIAAVLVLVGGATVQAQQNNWGQEVKSCNQTDCYPGGTSRGEYVKEQARDGDGPGYGSEIHELANPGKSSPRAEKFR</sequence>
<protein>
    <submittedName>
        <fullName evidence="3">Uncharacterized protein</fullName>
    </submittedName>
</protein>
<keyword evidence="2" id="KW-0732">Signal</keyword>
<feature type="chain" id="PRO_5011436871" evidence="2">
    <location>
        <begin position="22"/>
        <end position="82"/>
    </location>
</feature>
<organism evidence="3 4">
    <name type="scientific">Devosia crocina</name>
    <dbReference type="NCBI Taxonomy" id="429728"/>
    <lineage>
        <taxon>Bacteria</taxon>
        <taxon>Pseudomonadati</taxon>
        <taxon>Pseudomonadota</taxon>
        <taxon>Alphaproteobacteria</taxon>
        <taxon>Hyphomicrobiales</taxon>
        <taxon>Devosiaceae</taxon>
        <taxon>Devosia</taxon>
    </lineage>
</organism>
<dbReference type="OrthoDB" id="4775590at2"/>
<dbReference type="Proteomes" id="UP000199074">
    <property type="component" value="Unassembled WGS sequence"/>
</dbReference>
<feature type="region of interest" description="Disordered" evidence="1">
    <location>
        <begin position="54"/>
        <end position="82"/>
    </location>
</feature>